<evidence type="ECO:0000313" key="1">
    <source>
        <dbReference type="EMBL" id="MDS9467716.1"/>
    </source>
</evidence>
<dbReference type="InterPro" id="IPR027417">
    <property type="entry name" value="P-loop_NTPase"/>
</dbReference>
<proteinExistence type="predicted"/>
<dbReference type="SUPFAM" id="SSF52540">
    <property type="entry name" value="P-loop containing nucleoside triphosphate hydrolases"/>
    <property type="match status" value="1"/>
</dbReference>
<protein>
    <recommendedName>
        <fullName evidence="3">Sulfotransferase family protein</fullName>
    </recommendedName>
</protein>
<comment type="caution">
    <text evidence="1">The sequence shown here is derived from an EMBL/GenBank/DDBJ whole genome shotgun (WGS) entry which is preliminary data.</text>
</comment>
<sequence>MKDDNAVNKPRLGTQSKAITFVLNPQKEKAIPHTVVVLGVERGGTSMVSGVIRALGVCMGKSAGLNHEDPSFLTNDPAELRSYIAQRNEENALWGFKMPKATMKLDFFEKELRNPIYVVVYRNTLSILDSWMQRGAGQIAGVLDRIHTYQEALNTFYAKTKSPVLLVNYDRVVQNAEASGLLAEQLADFMGLEIDAATRARAISMVTGEGGGYVNLPEYFFLCAKGKDGPRQEEIALREIGEGFRDLNGWISNTDLTPKLVMRMADGSNVPKRLRLRVQYEAGDGLTREDEPLRMFFRFTDNYIDAHSDRPKLRNGLNVLDIETSGTAREIAFGPSMTARLPCKFKLSVEAEVLSQDIVVRPTLQTQSQNVVMIQPLTAKVRKGLKRFFRH</sequence>
<evidence type="ECO:0000313" key="2">
    <source>
        <dbReference type="Proteomes" id="UP001269144"/>
    </source>
</evidence>
<evidence type="ECO:0008006" key="3">
    <source>
        <dbReference type="Google" id="ProtNLM"/>
    </source>
</evidence>
<reference evidence="2" key="1">
    <citation type="submission" date="2023-07" db="EMBL/GenBank/DDBJ databases">
        <title>Paracoccus sp. MBLB3053 whole genome sequence.</title>
        <authorList>
            <person name="Hwang C.Y."/>
            <person name="Cho E.-S."/>
            <person name="Seo M.-J."/>
        </authorList>
    </citation>
    <scope>NUCLEOTIDE SEQUENCE [LARGE SCALE GENOMIC DNA]</scope>
    <source>
        <strain evidence="2">MBLB3053</strain>
    </source>
</reference>
<dbReference type="EMBL" id="JAVQLW010000001">
    <property type="protein sequence ID" value="MDS9467716.1"/>
    <property type="molecule type" value="Genomic_DNA"/>
</dbReference>
<accession>A0ABU2HRR2</accession>
<gene>
    <name evidence="1" type="ORF">RGQ15_09075</name>
</gene>
<keyword evidence="2" id="KW-1185">Reference proteome</keyword>
<organism evidence="1 2">
    <name type="scientific">Paracoccus aurantius</name>
    <dbReference type="NCBI Taxonomy" id="3073814"/>
    <lineage>
        <taxon>Bacteria</taxon>
        <taxon>Pseudomonadati</taxon>
        <taxon>Pseudomonadota</taxon>
        <taxon>Alphaproteobacteria</taxon>
        <taxon>Rhodobacterales</taxon>
        <taxon>Paracoccaceae</taxon>
        <taxon>Paracoccus</taxon>
    </lineage>
</organism>
<dbReference type="RefSeq" id="WP_311159884.1">
    <property type="nucleotide sequence ID" value="NZ_JAVQLW010000001.1"/>
</dbReference>
<dbReference type="Gene3D" id="3.40.50.300">
    <property type="entry name" value="P-loop containing nucleotide triphosphate hydrolases"/>
    <property type="match status" value="1"/>
</dbReference>
<dbReference type="Proteomes" id="UP001269144">
    <property type="component" value="Unassembled WGS sequence"/>
</dbReference>
<name>A0ABU2HRR2_9RHOB</name>